<gene>
    <name evidence="2" type="ORF">SAMN05444320_106101</name>
</gene>
<dbReference type="PROSITE" id="PS50943">
    <property type="entry name" value="HTH_CROC1"/>
    <property type="match status" value="1"/>
</dbReference>
<sequence length="392" mass="42637">MVALGQKISAARRLAGLTQAQLASRTHYSLSYVRAVEQGREPASPAYIATVSRALRVDPDDLLGIPYRETLEKDGPLEGMTELRAILAEGVYVRPVEPSPPEKLAAEVERVNAVYRVDRGRDALTRLPGILRQIHGAVREARTEGERARAYSLLASGYVTTERLCRRFGYMSLCTPAVDRMEWAASHADDPLYVAQAKVKRARVLMYLDATDVSLKLVEQALSEIKGTGEAAVAVRGYSHLCGAIAAARARNLPVARAHLEEAALLAKKVRGVESSAYGTLFGPTNVSIHACAVEMEAGDPGKAAHDGTQLRIPRGIAPPRAGHHWQDTARAWLLAGKPAKALDALNCARRIAPQQTRLHPGVRETLRGIAESERRRSESLNSFAGWLGLRV</sequence>
<dbReference type="GO" id="GO:0003677">
    <property type="term" value="F:DNA binding"/>
    <property type="evidence" value="ECO:0007669"/>
    <property type="project" value="InterPro"/>
</dbReference>
<keyword evidence="3" id="KW-1185">Reference proteome</keyword>
<dbReference type="STRING" id="2017.SAMN05444320_106101"/>
<protein>
    <submittedName>
        <fullName evidence="2">Helix-turn-helix domain-containing protein</fullName>
    </submittedName>
</protein>
<dbReference type="RefSeq" id="WP_073485206.1">
    <property type="nucleotide sequence ID" value="NZ_FQVN01000006.1"/>
</dbReference>
<reference evidence="2 3" key="1">
    <citation type="submission" date="2016-11" db="EMBL/GenBank/DDBJ databases">
        <authorList>
            <person name="Jaros S."/>
            <person name="Januszkiewicz K."/>
            <person name="Wedrychowicz H."/>
        </authorList>
    </citation>
    <scope>NUCLEOTIDE SEQUENCE [LARGE SCALE GENOMIC DNA]</scope>
    <source>
        <strain evidence="2 3">DSM 44523</strain>
    </source>
</reference>
<name>A0A1M5GFE0_STRHI</name>
<dbReference type="EMBL" id="FQVN01000006">
    <property type="protein sequence ID" value="SHG02500.1"/>
    <property type="molecule type" value="Genomic_DNA"/>
</dbReference>
<evidence type="ECO:0000313" key="2">
    <source>
        <dbReference type="EMBL" id="SHG02500.1"/>
    </source>
</evidence>
<dbReference type="Gene3D" id="1.10.260.40">
    <property type="entry name" value="lambda repressor-like DNA-binding domains"/>
    <property type="match status" value="1"/>
</dbReference>
<dbReference type="SUPFAM" id="SSF47413">
    <property type="entry name" value="lambda repressor-like DNA-binding domains"/>
    <property type="match status" value="1"/>
</dbReference>
<dbReference type="InterPro" id="IPR001387">
    <property type="entry name" value="Cro/C1-type_HTH"/>
</dbReference>
<feature type="domain" description="HTH cro/C1-type" evidence="1">
    <location>
        <begin position="8"/>
        <end position="62"/>
    </location>
</feature>
<organism evidence="2 3">
    <name type="scientific">Streptoalloteichus hindustanus</name>
    <dbReference type="NCBI Taxonomy" id="2017"/>
    <lineage>
        <taxon>Bacteria</taxon>
        <taxon>Bacillati</taxon>
        <taxon>Actinomycetota</taxon>
        <taxon>Actinomycetes</taxon>
        <taxon>Pseudonocardiales</taxon>
        <taxon>Pseudonocardiaceae</taxon>
        <taxon>Streptoalloteichus</taxon>
    </lineage>
</organism>
<dbReference type="CDD" id="cd00093">
    <property type="entry name" value="HTH_XRE"/>
    <property type="match status" value="1"/>
</dbReference>
<evidence type="ECO:0000259" key="1">
    <source>
        <dbReference type="PROSITE" id="PS50943"/>
    </source>
</evidence>
<evidence type="ECO:0000313" key="3">
    <source>
        <dbReference type="Proteomes" id="UP000184501"/>
    </source>
</evidence>
<dbReference type="Pfam" id="PF13560">
    <property type="entry name" value="HTH_31"/>
    <property type="match status" value="1"/>
</dbReference>
<dbReference type="OrthoDB" id="3420984at2"/>
<dbReference type="SMART" id="SM00530">
    <property type="entry name" value="HTH_XRE"/>
    <property type="match status" value="1"/>
</dbReference>
<proteinExistence type="predicted"/>
<dbReference type="AlphaFoldDB" id="A0A1M5GFE0"/>
<dbReference type="InterPro" id="IPR010982">
    <property type="entry name" value="Lambda_DNA-bd_dom_sf"/>
</dbReference>
<dbReference type="Proteomes" id="UP000184501">
    <property type="component" value="Unassembled WGS sequence"/>
</dbReference>
<accession>A0A1M5GFE0</accession>